<evidence type="ECO:0000256" key="1">
    <source>
        <dbReference type="SAM" id="Coils"/>
    </source>
</evidence>
<evidence type="ECO:0000313" key="3">
    <source>
        <dbReference type="Proteomes" id="UP000694395"/>
    </source>
</evidence>
<dbReference type="AlphaFoldDB" id="A0A8C7LF14"/>
<sequence>MSPPRFTSGLRSFSTVSKQEDFSEEVYDLKTKRLKRQELFSREGLTWQKIVQFFTQHLEKAEQQAAAQELKSILKAAKQIGNQLAGLAGMHFQSYSTILMLSYL</sequence>
<reference evidence="2" key="3">
    <citation type="submission" date="2025-09" db="UniProtKB">
        <authorList>
            <consortium name="Ensembl"/>
        </authorList>
    </citation>
    <scope>IDENTIFICATION</scope>
</reference>
<keyword evidence="1" id="KW-0175">Coiled coil</keyword>
<organism evidence="2 3">
    <name type="scientific">Oncorhynchus mykiss</name>
    <name type="common">Rainbow trout</name>
    <name type="synonym">Salmo gairdneri</name>
    <dbReference type="NCBI Taxonomy" id="8022"/>
    <lineage>
        <taxon>Eukaryota</taxon>
        <taxon>Metazoa</taxon>
        <taxon>Chordata</taxon>
        <taxon>Craniata</taxon>
        <taxon>Vertebrata</taxon>
        <taxon>Euteleostomi</taxon>
        <taxon>Actinopterygii</taxon>
        <taxon>Neopterygii</taxon>
        <taxon>Teleostei</taxon>
        <taxon>Protacanthopterygii</taxon>
        <taxon>Salmoniformes</taxon>
        <taxon>Salmonidae</taxon>
        <taxon>Salmoninae</taxon>
        <taxon>Oncorhynchus</taxon>
    </lineage>
</organism>
<dbReference type="GeneTree" id="ENSGT00940000176293"/>
<feature type="coiled-coil region" evidence="1">
    <location>
        <begin position="51"/>
        <end position="80"/>
    </location>
</feature>
<evidence type="ECO:0000313" key="2">
    <source>
        <dbReference type="Ensembl" id="ENSOMYP00000000359.2"/>
    </source>
</evidence>
<accession>A0A8C7LF14</accession>
<reference evidence="2" key="2">
    <citation type="submission" date="2025-08" db="UniProtKB">
        <authorList>
            <consortium name="Ensembl"/>
        </authorList>
    </citation>
    <scope>IDENTIFICATION</scope>
</reference>
<protein>
    <submittedName>
        <fullName evidence="2">Uncharacterized protein</fullName>
    </submittedName>
</protein>
<dbReference type="Proteomes" id="UP000694395">
    <property type="component" value="Chromosome 3"/>
</dbReference>
<keyword evidence="3" id="KW-1185">Reference proteome</keyword>
<dbReference type="Ensembl" id="ENSOMYT00000000447.2">
    <property type="protein sequence ID" value="ENSOMYP00000000359.2"/>
    <property type="gene ID" value="ENSOMYG00000000282.2"/>
</dbReference>
<reference evidence="2" key="1">
    <citation type="submission" date="2020-07" db="EMBL/GenBank/DDBJ databases">
        <title>A long reads based de novo assembly of the rainbow trout Arlee double haploid line genome.</title>
        <authorList>
            <person name="Gao G."/>
            <person name="Palti Y."/>
        </authorList>
    </citation>
    <scope>NUCLEOTIDE SEQUENCE [LARGE SCALE GENOMIC DNA]</scope>
</reference>
<name>A0A8C7LF14_ONCMY</name>
<proteinExistence type="predicted"/>